<dbReference type="Proteomes" id="UP001144372">
    <property type="component" value="Unassembled WGS sequence"/>
</dbReference>
<dbReference type="AlphaFoldDB" id="A0A9W6FU89"/>
<proteinExistence type="predicted"/>
<evidence type="ECO:0000313" key="2">
    <source>
        <dbReference type="Proteomes" id="UP001144372"/>
    </source>
</evidence>
<organism evidence="1 2">
    <name type="scientific">Desulforhabdus amnigena</name>
    <dbReference type="NCBI Taxonomy" id="40218"/>
    <lineage>
        <taxon>Bacteria</taxon>
        <taxon>Pseudomonadati</taxon>
        <taxon>Thermodesulfobacteriota</taxon>
        <taxon>Syntrophobacteria</taxon>
        <taxon>Syntrophobacterales</taxon>
        <taxon>Syntrophobacteraceae</taxon>
        <taxon>Desulforhabdus</taxon>
    </lineage>
</organism>
<evidence type="ECO:0000313" key="1">
    <source>
        <dbReference type="EMBL" id="GLI34991.1"/>
    </source>
</evidence>
<name>A0A9W6FU89_9BACT</name>
<comment type="caution">
    <text evidence="1">The sequence shown here is derived from an EMBL/GenBank/DDBJ whole genome shotgun (WGS) entry which is preliminary data.</text>
</comment>
<dbReference type="RefSeq" id="WP_281794493.1">
    <property type="nucleotide sequence ID" value="NZ_BSDR01000001.1"/>
</dbReference>
<keyword evidence="2" id="KW-1185">Reference proteome</keyword>
<gene>
    <name evidence="1" type="ORF">DAMNIGENAA_24240</name>
</gene>
<sequence length="150" mass="17255">MQDTFSPEWCRSTFQLLIFLDEVYEAIENHDVLKTNTITWGEGETNEEGIPEVVIGFQVRKPHKKANHLWVGFWQLGQEMKMGCPIWLQALKDEVWEPLIKQFPEAHQFEDDGAIGIEWPLPMDANLEAVREAGRNLGTRIIKVLSPPAQ</sequence>
<reference evidence="1" key="1">
    <citation type="submission" date="2022-12" db="EMBL/GenBank/DDBJ databases">
        <title>Reference genome sequencing for broad-spectrum identification of bacterial and archaeal isolates by mass spectrometry.</title>
        <authorList>
            <person name="Sekiguchi Y."/>
            <person name="Tourlousse D.M."/>
        </authorList>
    </citation>
    <scope>NUCLEOTIDE SEQUENCE</scope>
    <source>
        <strain evidence="1">ASRB1</strain>
    </source>
</reference>
<protein>
    <submittedName>
        <fullName evidence="1">Uncharacterized protein</fullName>
    </submittedName>
</protein>
<dbReference type="EMBL" id="BSDR01000001">
    <property type="protein sequence ID" value="GLI34991.1"/>
    <property type="molecule type" value="Genomic_DNA"/>
</dbReference>
<accession>A0A9W6FU89</accession>